<organism evidence="2 3">
    <name type="scientific">Paenibacillus montanisoli</name>
    <dbReference type="NCBI Taxonomy" id="2081970"/>
    <lineage>
        <taxon>Bacteria</taxon>
        <taxon>Bacillati</taxon>
        <taxon>Bacillota</taxon>
        <taxon>Bacilli</taxon>
        <taxon>Bacillales</taxon>
        <taxon>Paenibacillaceae</taxon>
        <taxon>Paenibacillus</taxon>
    </lineage>
</organism>
<name>A0A328U295_9BACL</name>
<proteinExistence type="predicted"/>
<evidence type="ECO:0000313" key="2">
    <source>
        <dbReference type="EMBL" id="RAP76800.1"/>
    </source>
</evidence>
<comment type="caution">
    <text evidence="2">The sequence shown here is derived from an EMBL/GenBank/DDBJ whole genome shotgun (WGS) entry which is preliminary data.</text>
</comment>
<feature type="region of interest" description="Disordered" evidence="1">
    <location>
        <begin position="1"/>
        <end position="39"/>
    </location>
</feature>
<feature type="compositionally biased region" description="Low complexity" evidence="1">
    <location>
        <begin position="1"/>
        <end position="15"/>
    </location>
</feature>
<evidence type="ECO:0000256" key="1">
    <source>
        <dbReference type="SAM" id="MobiDB-lite"/>
    </source>
</evidence>
<dbReference type="Proteomes" id="UP000249260">
    <property type="component" value="Unassembled WGS sequence"/>
</dbReference>
<dbReference type="EMBL" id="QLUW01000002">
    <property type="protein sequence ID" value="RAP76800.1"/>
    <property type="molecule type" value="Genomic_DNA"/>
</dbReference>
<reference evidence="2 3" key="1">
    <citation type="submission" date="2018-06" db="EMBL/GenBank/DDBJ databases">
        <title>Paenibacillus montanisoli sp. nov., isolated from mountain area soil.</title>
        <authorList>
            <person name="Wu M."/>
        </authorList>
    </citation>
    <scope>NUCLEOTIDE SEQUENCE [LARGE SCALE GENOMIC DNA]</scope>
    <source>
        <strain evidence="2 3">RA17</strain>
    </source>
</reference>
<gene>
    <name evidence="2" type="ORF">DL346_15795</name>
</gene>
<dbReference type="AlphaFoldDB" id="A0A328U295"/>
<accession>A0A328U295</accession>
<evidence type="ECO:0000313" key="3">
    <source>
        <dbReference type="Proteomes" id="UP000249260"/>
    </source>
</evidence>
<protein>
    <submittedName>
        <fullName evidence="2">Uncharacterized protein</fullName>
    </submittedName>
</protein>
<sequence length="97" mass="11072">MSVRSRTKTSSSAKRPAIFNTLFKSAPRKTKADKTPKRVSGHRYAKLFHKPRAKRDIEVDPSVWKKIIASVPVDYQLPDVDVLKKLHAMNRQQEGNS</sequence>
<keyword evidence="3" id="KW-1185">Reference proteome</keyword>
<dbReference type="RefSeq" id="WP_112883014.1">
    <property type="nucleotide sequence ID" value="NZ_QLUW01000002.1"/>
</dbReference>